<name>A0A023X1N3_RUBRA</name>
<organism evidence="1 3">
    <name type="scientific">Rubrobacter radiotolerans</name>
    <name type="common">Arthrobacter radiotolerans</name>
    <dbReference type="NCBI Taxonomy" id="42256"/>
    <lineage>
        <taxon>Bacteria</taxon>
        <taxon>Bacillati</taxon>
        <taxon>Actinomycetota</taxon>
        <taxon>Rubrobacteria</taxon>
        <taxon>Rubrobacterales</taxon>
        <taxon>Rubrobacteraceae</taxon>
        <taxon>Rubrobacter</taxon>
    </lineage>
</organism>
<sequence length="135" mass="14740">MSLFSRLLSGGRGLTLRQNLGAYRKPDGDVSPLYVFFDVENPGPESATVTAVRVSPKGEPVPLAPENLEGDLPARLAPGESVCFRVRAKALARAAREAGHTGRPKLTFVATDAQDAEHRHGFRLRVDEYLELKDE</sequence>
<dbReference type="RefSeq" id="WP_038680671.1">
    <property type="nucleotide sequence ID" value="NZ_CP007514.1"/>
</dbReference>
<evidence type="ECO:0000313" key="3">
    <source>
        <dbReference type="Proteomes" id="UP000025229"/>
    </source>
</evidence>
<evidence type="ECO:0000313" key="1">
    <source>
        <dbReference type="EMBL" id="AHY45925.1"/>
    </source>
</evidence>
<dbReference type="OrthoDB" id="5244989at2"/>
<accession>A0A023X1N3</accession>
<gene>
    <name evidence="1" type="ORF">RradSPS_0642</name>
    <name evidence="2" type="ORF">SIL72_04775</name>
</gene>
<reference evidence="2" key="2">
    <citation type="submission" date="2023-11" db="EMBL/GenBank/DDBJ databases">
        <title>MicrobeMod: A computational toolkit for identifying prokaryotic methylation and restriction-modification with nanopore sequencing.</title>
        <authorList>
            <person name="Crits-Christoph A."/>
            <person name="Kang S.C."/>
            <person name="Lee H."/>
            <person name="Ostrov N."/>
        </authorList>
    </citation>
    <scope>NUCLEOTIDE SEQUENCE</scope>
    <source>
        <strain evidence="2">ATCC 51242</strain>
    </source>
</reference>
<dbReference type="EMBL" id="JAWXXX010000001">
    <property type="protein sequence ID" value="MDX5893339.1"/>
    <property type="molecule type" value="Genomic_DNA"/>
</dbReference>
<dbReference type="AlphaFoldDB" id="A0A023X1N3"/>
<dbReference type="EMBL" id="CP007514">
    <property type="protein sequence ID" value="AHY45925.1"/>
    <property type="molecule type" value="Genomic_DNA"/>
</dbReference>
<reference evidence="1 3" key="1">
    <citation type="submission" date="2014-03" db="EMBL/GenBank/DDBJ databases">
        <title>Complete genome sequence of the Radio-Resistant Rubrobacter radiotolerans RSPS-4.</title>
        <authorList>
            <person name="Egas C.C."/>
            <person name="Barroso C.C."/>
            <person name="Froufe H.J.C."/>
            <person name="Pacheco J.J."/>
            <person name="Albuquerque L.L."/>
            <person name="da Costa M.M.S."/>
        </authorList>
    </citation>
    <scope>NUCLEOTIDE SEQUENCE [LARGE SCALE GENOMIC DNA]</scope>
    <source>
        <strain evidence="1 3">RSPS-4</strain>
    </source>
</reference>
<proteinExistence type="predicted"/>
<dbReference type="KEGG" id="rrd:RradSPS_0642"/>
<protein>
    <submittedName>
        <fullName evidence="1">Uncharacterized protein</fullName>
    </submittedName>
</protein>
<evidence type="ECO:0000313" key="2">
    <source>
        <dbReference type="EMBL" id="MDX5893339.1"/>
    </source>
</evidence>
<dbReference type="Proteomes" id="UP000025229">
    <property type="component" value="Chromosome"/>
</dbReference>
<dbReference type="Proteomes" id="UP001281130">
    <property type="component" value="Unassembled WGS sequence"/>
</dbReference>
<dbReference type="HOGENOM" id="CLU_1884241_0_0_11"/>
<dbReference type="STRING" id="42256.RradSPS_0642"/>
<keyword evidence="3" id="KW-1185">Reference proteome</keyword>